<evidence type="ECO:0000313" key="3">
    <source>
        <dbReference type="Proteomes" id="UP000256877"/>
    </source>
</evidence>
<name>A0A371QZX9_9CREN</name>
<dbReference type="RefSeq" id="WP_116420992.1">
    <property type="nucleotide sequence ID" value="NZ_NMUE01000013.1"/>
</dbReference>
<evidence type="ECO:0000313" key="2">
    <source>
        <dbReference type="EMBL" id="RFA99226.1"/>
    </source>
</evidence>
<evidence type="ECO:0000313" key="1">
    <source>
        <dbReference type="EMBL" id="RFA96263.1"/>
    </source>
</evidence>
<gene>
    <name evidence="1" type="ORF">CGL51_05545</name>
    <name evidence="2" type="ORF">CGL52_04325</name>
</gene>
<evidence type="ECO:0000313" key="4">
    <source>
        <dbReference type="Proteomes" id="UP000257123"/>
    </source>
</evidence>
<protein>
    <submittedName>
        <fullName evidence="1">Uncharacterized protein</fullName>
    </submittedName>
</protein>
<comment type="caution">
    <text evidence="1">The sequence shown here is derived from an EMBL/GenBank/DDBJ whole genome shotgun (WGS) entry which is preliminary data.</text>
</comment>
<dbReference type="Proteomes" id="UP000257123">
    <property type="component" value="Unassembled WGS sequence"/>
</dbReference>
<organism evidence="1 4">
    <name type="scientific">Pyrobaculum aerophilum</name>
    <dbReference type="NCBI Taxonomy" id="13773"/>
    <lineage>
        <taxon>Archaea</taxon>
        <taxon>Thermoproteota</taxon>
        <taxon>Thermoprotei</taxon>
        <taxon>Thermoproteales</taxon>
        <taxon>Thermoproteaceae</taxon>
        <taxon>Pyrobaculum</taxon>
    </lineage>
</organism>
<dbReference type="OrthoDB" id="29174at2157"/>
<dbReference type="EMBL" id="NMUF01000008">
    <property type="protein sequence ID" value="RFA99226.1"/>
    <property type="molecule type" value="Genomic_DNA"/>
</dbReference>
<sequence>MELPPGAKYKVYKTKKYTIYYLLDNVELKSEPERRIISGGHEFLYFGNTIVIRPIESSQAREAP</sequence>
<proteinExistence type="predicted"/>
<dbReference type="Proteomes" id="UP000256877">
    <property type="component" value="Unassembled WGS sequence"/>
</dbReference>
<accession>A0A371QZX9</accession>
<dbReference type="AlphaFoldDB" id="A0A371QZX9"/>
<dbReference type="EMBL" id="NMUE01000013">
    <property type="protein sequence ID" value="RFA96263.1"/>
    <property type="molecule type" value="Genomic_DNA"/>
</dbReference>
<reference evidence="3 4" key="1">
    <citation type="submission" date="2017-07" db="EMBL/GenBank/DDBJ databases">
        <title>Draft genome sequence of aerobic hyperthermophilic archaea, Pyrobaculum aerophilum YKB31 and YKB32.</title>
        <authorList>
            <person name="Mochizuki T."/>
            <person name="Berliner A.J."/>
            <person name="Yoshida-Takashima Y."/>
            <person name="Takaki Y."/>
            <person name="Nunoura T."/>
            <person name="Takai K."/>
        </authorList>
    </citation>
    <scope>NUCLEOTIDE SEQUENCE [LARGE SCALE GENOMIC DNA]</scope>
    <source>
        <strain evidence="1 4">YKB31</strain>
        <strain evidence="2 3">YKB32</strain>
    </source>
</reference>